<evidence type="ECO:0000313" key="3">
    <source>
        <dbReference type="Proteomes" id="UP000002534"/>
    </source>
</evidence>
<dbReference type="eggNOG" id="COG4967">
    <property type="taxonomic scope" value="Bacteria"/>
</dbReference>
<keyword evidence="3" id="KW-1185">Reference proteome</keyword>
<evidence type="ECO:0000256" key="1">
    <source>
        <dbReference type="SAM" id="Phobius"/>
    </source>
</evidence>
<sequence>MSMIDKSVFEVDGTPSGPPGFSLIEVLVALLILSIGLIGLAGVQTRGVTTNYSALQRSQATLYAYDIVERMRANRETARLSSWPYEIDFGNTPDGGLPTLVQQDLTGWLGSVDDLPNGEGAITMTNLGNGRIRATIQVRWDEKGDPQLITVETIL</sequence>
<dbReference type="NCBIfam" id="TIGR02523">
    <property type="entry name" value="type_IV_pilV"/>
    <property type="match status" value="1"/>
</dbReference>
<dbReference type="SUPFAM" id="SSF54523">
    <property type="entry name" value="Pili subunits"/>
    <property type="match status" value="1"/>
</dbReference>
<keyword evidence="1" id="KW-1133">Transmembrane helix</keyword>
<dbReference type="NCBIfam" id="TIGR02532">
    <property type="entry name" value="IV_pilin_GFxxxE"/>
    <property type="match status" value="1"/>
</dbReference>
<accession>Q3A2L0</accession>
<dbReference type="InterPro" id="IPR012902">
    <property type="entry name" value="N_methyl_site"/>
</dbReference>
<organism evidence="2 3">
    <name type="scientific">Syntrophotalea carbinolica (strain DSM 2380 / NBRC 103641 / GraBd1)</name>
    <name type="common">Pelobacter carbinolicus</name>
    <dbReference type="NCBI Taxonomy" id="338963"/>
    <lineage>
        <taxon>Bacteria</taxon>
        <taxon>Pseudomonadati</taxon>
        <taxon>Thermodesulfobacteriota</taxon>
        <taxon>Desulfuromonadia</taxon>
        <taxon>Desulfuromonadales</taxon>
        <taxon>Syntrophotaleaceae</taxon>
        <taxon>Syntrophotalea</taxon>
    </lineage>
</organism>
<dbReference type="InterPro" id="IPR045584">
    <property type="entry name" value="Pilin-like"/>
</dbReference>
<dbReference type="Pfam" id="PF07963">
    <property type="entry name" value="N_methyl"/>
    <property type="match status" value="1"/>
</dbReference>
<dbReference type="EMBL" id="CP000142">
    <property type="protein sequence ID" value="ABA89397.1"/>
    <property type="molecule type" value="Genomic_DNA"/>
</dbReference>
<dbReference type="AlphaFoldDB" id="Q3A2L0"/>
<proteinExistence type="predicted"/>
<reference evidence="2 3" key="2">
    <citation type="journal article" date="2012" name="BMC Genomics">
        <title>The genome of Pelobacter carbinolicus reveals surprising metabolic capabilities and physiological features.</title>
        <authorList>
            <person name="Aklujkar M."/>
            <person name="Haveman S.A."/>
            <person name="Didonato R.Jr."/>
            <person name="Chertkov O."/>
            <person name="Han C.S."/>
            <person name="Land M.L."/>
            <person name="Brown P."/>
            <person name="Lovley D.R."/>
        </authorList>
    </citation>
    <scope>NUCLEOTIDE SEQUENCE [LARGE SCALE GENOMIC DNA]</scope>
    <source>
        <strain evidence="3">DSM 2380 / NBRC 103641 / GraBd1</strain>
    </source>
</reference>
<dbReference type="HOGENOM" id="CLU_103234_3_0_7"/>
<protein>
    <submittedName>
        <fullName evidence="2">Type IV pilus minor pilin PilV</fullName>
    </submittedName>
</protein>
<dbReference type="Proteomes" id="UP000002534">
    <property type="component" value="Chromosome"/>
</dbReference>
<feature type="transmembrane region" description="Helical" evidence="1">
    <location>
        <begin position="20"/>
        <end position="43"/>
    </location>
</feature>
<dbReference type="InterPro" id="IPR013362">
    <property type="entry name" value="Pilus_4_PilV"/>
</dbReference>
<gene>
    <name evidence="2" type="primary">pilV</name>
    <name evidence="2" type="ordered locus">Pcar_2158</name>
</gene>
<name>Q3A2L0_SYNC1</name>
<dbReference type="KEGG" id="pca:Pcar_2158"/>
<dbReference type="STRING" id="338963.Pcar_2158"/>
<keyword evidence="1" id="KW-0812">Transmembrane</keyword>
<evidence type="ECO:0000313" key="2">
    <source>
        <dbReference type="EMBL" id="ABA89397.1"/>
    </source>
</evidence>
<keyword evidence="1" id="KW-0472">Membrane</keyword>
<reference evidence="3" key="1">
    <citation type="submission" date="2005-10" db="EMBL/GenBank/DDBJ databases">
        <title>Complete sequence of Pelobacter carbinolicus DSM 2380.</title>
        <authorList>
            <person name="Copeland A."/>
            <person name="Lucas S."/>
            <person name="Lapidus A."/>
            <person name="Barry K."/>
            <person name="Detter J.C."/>
            <person name="Glavina T."/>
            <person name="Hammon N."/>
            <person name="Israni S."/>
            <person name="Pitluck S."/>
            <person name="Chertkov O."/>
            <person name="Schmutz J."/>
            <person name="Larimer F."/>
            <person name="Land M."/>
            <person name="Kyrpides N."/>
            <person name="Ivanova N."/>
            <person name="Richardson P."/>
        </authorList>
    </citation>
    <scope>NUCLEOTIDE SEQUENCE [LARGE SCALE GENOMIC DNA]</scope>
    <source>
        <strain evidence="3">DSM 2380 / NBRC 103641 / GraBd1</strain>
    </source>
</reference>
<dbReference type="RefSeq" id="WP_011341910.1">
    <property type="nucleotide sequence ID" value="NC_007498.2"/>
</dbReference>